<dbReference type="OrthoDB" id="166868at2759"/>
<organism evidence="1 2">
    <name type="scientific">Brachionus calyciflorus</name>
    <dbReference type="NCBI Taxonomy" id="104777"/>
    <lineage>
        <taxon>Eukaryota</taxon>
        <taxon>Metazoa</taxon>
        <taxon>Spiralia</taxon>
        <taxon>Gnathifera</taxon>
        <taxon>Rotifera</taxon>
        <taxon>Eurotatoria</taxon>
        <taxon>Monogononta</taxon>
        <taxon>Pseudotrocha</taxon>
        <taxon>Ploima</taxon>
        <taxon>Brachionidae</taxon>
        <taxon>Brachionus</taxon>
    </lineage>
</organism>
<reference evidence="1" key="1">
    <citation type="submission" date="2021-02" db="EMBL/GenBank/DDBJ databases">
        <authorList>
            <person name="Nowell W R."/>
        </authorList>
    </citation>
    <scope>NUCLEOTIDE SEQUENCE</scope>
    <source>
        <strain evidence="1">Ploen Becks lab</strain>
    </source>
</reference>
<comment type="caution">
    <text evidence="1">The sequence shown here is derived from an EMBL/GenBank/DDBJ whole genome shotgun (WGS) entry which is preliminary data.</text>
</comment>
<evidence type="ECO:0000313" key="2">
    <source>
        <dbReference type="Proteomes" id="UP000663879"/>
    </source>
</evidence>
<gene>
    <name evidence="1" type="ORF">OXX778_LOCUS14565</name>
</gene>
<proteinExistence type="predicted"/>
<protein>
    <submittedName>
        <fullName evidence="1">Uncharacterized protein</fullName>
    </submittedName>
</protein>
<evidence type="ECO:0000313" key="1">
    <source>
        <dbReference type="EMBL" id="CAF0963290.1"/>
    </source>
</evidence>
<keyword evidence="2" id="KW-1185">Reference proteome</keyword>
<dbReference type="Proteomes" id="UP000663879">
    <property type="component" value="Unassembled WGS sequence"/>
</dbReference>
<sequence length="187" mass="21896">MPKILNWKLTQECSSESSLNQYFSTKCTKMTTKRSITCNSCKTSKMSQSFRTCTSKLYRDCPVKFKIECCQKESFYRIFQLNVHKCSEKEILNENGVDNLIRGIEKNCKDAIEKIIYEKNLTKPKKIHIEVTLKQEEYSITQIPSLEKIQNYIKYRQQKIGDVNSMEGVVEYLETLTKKVNTDDDKV</sequence>
<accession>A0A814E3E1</accession>
<name>A0A814E3E1_9BILA</name>
<dbReference type="AlphaFoldDB" id="A0A814E3E1"/>
<dbReference type="EMBL" id="CAJNOC010003020">
    <property type="protein sequence ID" value="CAF0963290.1"/>
    <property type="molecule type" value="Genomic_DNA"/>
</dbReference>